<dbReference type="InterPro" id="IPR006330">
    <property type="entry name" value="Ado/ade_deaminase"/>
</dbReference>
<dbReference type="Pfam" id="PF00962">
    <property type="entry name" value="A_deaminase"/>
    <property type="match status" value="1"/>
</dbReference>
<dbReference type="RefSeq" id="WP_147894793.1">
    <property type="nucleotide sequence ID" value="NZ_BAAANR010000001.1"/>
</dbReference>
<evidence type="ECO:0000259" key="6">
    <source>
        <dbReference type="Pfam" id="PF00962"/>
    </source>
</evidence>
<keyword evidence="3" id="KW-0479">Metal-binding</keyword>
<dbReference type="GO" id="GO:0016814">
    <property type="term" value="F:hydrolase activity, acting on carbon-nitrogen (but not peptide) bonds, in cyclic amidines"/>
    <property type="evidence" value="ECO:0007669"/>
    <property type="project" value="UniProtKB-ARBA"/>
</dbReference>
<organism evidence="7 8">
    <name type="scientific">Microbacterium hatanonis</name>
    <dbReference type="NCBI Taxonomy" id="404366"/>
    <lineage>
        <taxon>Bacteria</taxon>
        <taxon>Bacillati</taxon>
        <taxon>Actinomycetota</taxon>
        <taxon>Actinomycetes</taxon>
        <taxon>Micrococcales</taxon>
        <taxon>Microbacteriaceae</taxon>
        <taxon>Microbacterium</taxon>
    </lineage>
</organism>
<evidence type="ECO:0000256" key="3">
    <source>
        <dbReference type="ARBA" id="ARBA00022723"/>
    </source>
</evidence>
<protein>
    <submittedName>
        <fullName evidence="7">Adenosine deaminase</fullName>
        <ecNumber evidence="7">3.5.4.4</ecNumber>
    </submittedName>
</protein>
<dbReference type="NCBIfam" id="TIGR01430">
    <property type="entry name" value="aden_deam"/>
    <property type="match status" value="1"/>
</dbReference>
<keyword evidence="8" id="KW-1185">Reference proteome</keyword>
<comment type="similarity">
    <text evidence="2">Belongs to the metallo-dependent hydrolases superfamily. Adenosine and AMP deaminases family.</text>
</comment>
<evidence type="ECO:0000313" key="8">
    <source>
        <dbReference type="Proteomes" id="UP000321034"/>
    </source>
</evidence>
<dbReference type="InterPro" id="IPR006650">
    <property type="entry name" value="A/AMP_deam_AS"/>
</dbReference>
<dbReference type="EMBL" id="VRSV01000002">
    <property type="protein sequence ID" value="TXK09583.1"/>
    <property type="molecule type" value="Genomic_DNA"/>
</dbReference>
<accession>A0A5C8HU03</accession>
<dbReference type="Proteomes" id="UP000321034">
    <property type="component" value="Unassembled WGS sequence"/>
</dbReference>
<dbReference type="SUPFAM" id="SSF51556">
    <property type="entry name" value="Metallo-dependent hydrolases"/>
    <property type="match status" value="1"/>
</dbReference>
<dbReference type="OrthoDB" id="105475at2"/>
<evidence type="ECO:0000256" key="5">
    <source>
        <dbReference type="ARBA" id="ARBA00022833"/>
    </source>
</evidence>
<evidence type="ECO:0000256" key="2">
    <source>
        <dbReference type="ARBA" id="ARBA00006676"/>
    </source>
</evidence>
<reference evidence="7 8" key="1">
    <citation type="submission" date="2019-08" db="EMBL/GenBank/DDBJ databases">
        <authorList>
            <person name="Dong K."/>
        </authorList>
    </citation>
    <scope>NUCLEOTIDE SEQUENCE [LARGE SCALE GENOMIC DNA]</scope>
    <source>
        <strain evidence="7 8">JCM14558</strain>
    </source>
</reference>
<evidence type="ECO:0000313" key="7">
    <source>
        <dbReference type="EMBL" id="TXK09583.1"/>
    </source>
</evidence>
<comment type="caution">
    <text evidence="7">The sequence shown here is derived from an EMBL/GenBank/DDBJ whole genome shotgun (WGS) entry which is preliminary data.</text>
</comment>
<keyword evidence="4 7" id="KW-0378">Hydrolase</keyword>
<dbReference type="PANTHER" id="PTHR43114">
    <property type="entry name" value="ADENINE DEAMINASE"/>
    <property type="match status" value="1"/>
</dbReference>
<dbReference type="GO" id="GO:0019239">
    <property type="term" value="F:deaminase activity"/>
    <property type="evidence" value="ECO:0007669"/>
    <property type="project" value="InterPro"/>
</dbReference>
<evidence type="ECO:0000256" key="4">
    <source>
        <dbReference type="ARBA" id="ARBA00022801"/>
    </source>
</evidence>
<evidence type="ECO:0000256" key="1">
    <source>
        <dbReference type="ARBA" id="ARBA00001947"/>
    </source>
</evidence>
<sequence>MNVPSPTRDLRALPKGHLHLHLEAAIRPETLADFAREVGVATPPTRGYDDFTGFVEMYGGVASVIGDETRLARLVDEAMADAADDGAVYVEFGVSPHAYVDLFGSIGTALDRHAELTAEAGARHGVAVGLMVTVDRTLGHDLAVEVARAAASRAGTGVVSLGLANEERGFPARDFAEPFAIAKAAGLQSTPHAGELVGPESVWEALDALHADRILHGVRSIEDPRLITVLAERGIPLDVCPTSNLLLHVVSDLAQHPLPSLLAAGVRCSINADDPVLFGPGILEDYDIARREVGLTDEQLAACAWTSIETTLAPDDVKKKAKDGIDAWIGSTEVAR</sequence>
<comment type="cofactor">
    <cofactor evidence="1">
        <name>Zn(2+)</name>
        <dbReference type="ChEBI" id="CHEBI:29105"/>
    </cofactor>
</comment>
<dbReference type="AlphaFoldDB" id="A0A5C8HU03"/>
<keyword evidence="5" id="KW-0862">Zinc</keyword>
<dbReference type="PANTHER" id="PTHR43114:SF6">
    <property type="entry name" value="ADENINE DEAMINASE"/>
    <property type="match status" value="1"/>
</dbReference>
<dbReference type="GO" id="GO:0009168">
    <property type="term" value="P:purine ribonucleoside monophosphate biosynthetic process"/>
    <property type="evidence" value="ECO:0007669"/>
    <property type="project" value="InterPro"/>
</dbReference>
<name>A0A5C8HU03_9MICO</name>
<dbReference type="InterPro" id="IPR032466">
    <property type="entry name" value="Metal_Hydrolase"/>
</dbReference>
<dbReference type="InterPro" id="IPR001365">
    <property type="entry name" value="A_deaminase_dom"/>
</dbReference>
<dbReference type="PROSITE" id="PS00485">
    <property type="entry name" value="A_DEAMINASE"/>
    <property type="match status" value="1"/>
</dbReference>
<feature type="domain" description="Adenosine deaminase" evidence="6">
    <location>
        <begin position="14"/>
        <end position="328"/>
    </location>
</feature>
<gene>
    <name evidence="7" type="primary">add</name>
    <name evidence="7" type="ORF">FVP77_11745</name>
</gene>
<dbReference type="Gene3D" id="3.20.20.140">
    <property type="entry name" value="Metal-dependent hydrolases"/>
    <property type="match status" value="1"/>
</dbReference>
<dbReference type="GO" id="GO:0046872">
    <property type="term" value="F:metal ion binding"/>
    <property type="evidence" value="ECO:0007669"/>
    <property type="project" value="UniProtKB-KW"/>
</dbReference>
<dbReference type="EC" id="3.5.4.4" evidence="7"/>
<proteinExistence type="inferred from homology"/>